<dbReference type="PATRIC" id="fig|75906.3.peg.1428"/>
<sequence>MRVGILGGGQLGWMTILEGRKLGFEFFVADDMPHSPARKVADLCFDYSEIDEFVKLCDVITYEFEHIPEEILEKTAPLTFPSVEILKLKKSKVEEKLFLKKRGYPVPTFTVAFKEDLEQKVGLLNLPVVVKAEALGYDGKGQYLIKSLQDLQKVKANHGEKERFLVEEFVDFDFELSIIGVRSLRGEVRLYPPTINYHREGILFYNHTTSMVFPEGEEIVRSLMEELNLVGVLCVEFFYTKKGKLLINEMAPRVHNTGHHTLDSAYTSQFENLLRAITGLPLGSTKLKSHAGMLNLLGVSYEEIDWKKVLSVEGTKLYWYGKEKKHRRKMGHINLVASTEEEVVEKLNQLYDMIYEPIKC</sequence>
<dbReference type="AlphaFoldDB" id="W0DGZ6"/>
<evidence type="ECO:0000256" key="5">
    <source>
        <dbReference type="RuleBase" id="RU361200"/>
    </source>
</evidence>
<keyword evidence="2 4" id="KW-0658">Purine biosynthesis</keyword>
<dbReference type="InterPro" id="IPR054350">
    <property type="entry name" value="PurT/PurK_preATP-grasp"/>
</dbReference>
<comment type="catalytic activity">
    <reaction evidence="4 5">
        <text>5-amino-1-(5-phospho-beta-D-ribosyl)imidazole + hydrogencarbonate + ATP = 5-carboxyamino-1-(5-phospho-D-ribosyl)imidazole + ADP + phosphate + 2 H(+)</text>
        <dbReference type="Rhea" id="RHEA:19317"/>
        <dbReference type="ChEBI" id="CHEBI:15378"/>
        <dbReference type="ChEBI" id="CHEBI:17544"/>
        <dbReference type="ChEBI" id="CHEBI:30616"/>
        <dbReference type="ChEBI" id="CHEBI:43474"/>
        <dbReference type="ChEBI" id="CHEBI:58730"/>
        <dbReference type="ChEBI" id="CHEBI:137981"/>
        <dbReference type="ChEBI" id="CHEBI:456216"/>
        <dbReference type="EC" id="6.3.4.18"/>
    </reaction>
</comment>
<accession>W0DGZ6</accession>
<dbReference type="Proteomes" id="UP000018914">
    <property type="component" value="Chromosome"/>
</dbReference>
<feature type="binding site" evidence="4">
    <location>
        <begin position="248"/>
        <end position="249"/>
    </location>
    <ligand>
        <name>ATP</name>
        <dbReference type="ChEBI" id="CHEBI:30616"/>
    </ligand>
</feature>
<dbReference type="PROSITE" id="PS50975">
    <property type="entry name" value="ATP_GRASP"/>
    <property type="match status" value="1"/>
</dbReference>
<feature type="binding site" evidence="4">
    <location>
        <position position="131"/>
    </location>
    <ligand>
        <name>ATP</name>
        <dbReference type="ChEBI" id="CHEBI:30616"/>
    </ligand>
</feature>
<comment type="function">
    <text evidence="5">Catalyzes the ATP-dependent conversion of 5-aminoimidazole ribonucleotide (AIR) and HCO(3)- to N5-carboxyaminoimidazole ribonucleotide (N5-CAIR).</text>
</comment>
<dbReference type="SUPFAM" id="SSF52440">
    <property type="entry name" value="PreATP-grasp domain"/>
    <property type="match status" value="1"/>
</dbReference>
<dbReference type="PANTHER" id="PTHR11609">
    <property type="entry name" value="PURINE BIOSYNTHESIS PROTEIN 6/7, PUR6/7"/>
    <property type="match status" value="1"/>
</dbReference>
<dbReference type="GO" id="GO:0046872">
    <property type="term" value="F:metal ion binding"/>
    <property type="evidence" value="ECO:0007669"/>
    <property type="project" value="InterPro"/>
</dbReference>
<keyword evidence="4 5" id="KW-0436">Ligase</keyword>
<dbReference type="OrthoDB" id="9804625at2"/>
<dbReference type="Gene3D" id="3.30.470.20">
    <property type="entry name" value="ATP-grasp fold, B domain"/>
    <property type="match status" value="1"/>
</dbReference>
<evidence type="ECO:0000256" key="4">
    <source>
        <dbReference type="HAMAP-Rule" id="MF_01928"/>
    </source>
</evidence>
<protein>
    <recommendedName>
        <fullName evidence="4 5">N5-carboxyaminoimidazole ribonucleotide synthase</fullName>
        <shortName evidence="4 5">N5-CAIR synthase</shortName>
        <ecNumber evidence="4 5">6.3.4.18</ecNumber>
    </recommendedName>
    <alternativeName>
        <fullName evidence="4 5">5-(carboxyamino)imidazole ribonucleotide synthetase</fullName>
    </alternativeName>
</protein>
<dbReference type="UniPathway" id="UPA00074">
    <property type="reaction ID" value="UER00942"/>
</dbReference>
<evidence type="ECO:0000313" key="8">
    <source>
        <dbReference type="Proteomes" id="UP000018914"/>
    </source>
</evidence>
<dbReference type="eggNOG" id="COG0026">
    <property type="taxonomic scope" value="Bacteria"/>
</dbReference>
<dbReference type="HOGENOM" id="CLU_011534_0_1_0"/>
<feature type="binding site" evidence="4">
    <location>
        <position position="198"/>
    </location>
    <ligand>
        <name>ATP</name>
        <dbReference type="ChEBI" id="CHEBI:30616"/>
    </ligand>
</feature>
<dbReference type="GO" id="GO:0006189">
    <property type="term" value="P:'de novo' IMP biosynthetic process"/>
    <property type="evidence" value="ECO:0007669"/>
    <property type="project" value="UniProtKB-UniRule"/>
</dbReference>
<dbReference type="Gene3D" id="3.30.1490.20">
    <property type="entry name" value="ATP-grasp fold, A domain"/>
    <property type="match status" value="1"/>
</dbReference>
<reference evidence="7 8" key="1">
    <citation type="submission" date="2013-12" db="EMBL/GenBank/DDBJ databases">
        <authorList>
            <consortium name="DOE Joint Genome Institute"/>
            <person name="Eisen J."/>
            <person name="Huntemann M."/>
            <person name="Han J."/>
            <person name="Chen A."/>
            <person name="Kyrpides N."/>
            <person name="Mavromatis K."/>
            <person name="Markowitz V."/>
            <person name="Palaniappan K."/>
            <person name="Ivanova N."/>
            <person name="Schaumberg A."/>
            <person name="Pati A."/>
            <person name="Liolios K."/>
            <person name="Nordberg H.P."/>
            <person name="Cantor M.N."/>
            <person name="Hua S.X."/>
            <person name="Woyke T."/>
        </authorList>
    </citation>
    <scope>NUCLEOTIDE SEQUENCE [LARGE SCALE GENOMIC DNA]</scope>
    <source>
        <strain evidence="7 8">DSM 23557</strain>
    </source>
</reference>
<dbReference type="EMBL" id="CP007028">
    <property type="protein sequence ID" value="AHE96527.1"/>
    <property type="molecule type" value="Genomic_DNA"/>
</dbReference>
<dbReference type="InterPro" id="IPR011054">
    <property type="entry name" value="Rudment_hybrid_motif"/>
</dbReference>
<feature type="binding site" evidence="4">
    <location>
        <begin position="136"/>
        <end position="142"/>
    </location>
    <ligand>
        <name>ATP</name>
        <dbReference type="ChEBI" id="CHEBI:30616"/>
    </ligand>
</feature>
<evidence type="ECO:0000256" key="1">
    <source>
        <dbReference type="ARBA" id="ARBA00022741"/>
    </source>
</evidence>
<dbReference type="SUPFAM" id="SSF51246">
    <property type="entry name" value="Rudiment single hybrid motif"/>
    <property type="match status" value="1"/>
</dbReference>
<dbReference type="Pfam" id="PF02222">
    <property type="entry name" value="ATP-grasp"/>
    <property type="match status" value="1"/>
</dbReference>
<dbReference type="GO" id="GO:0004638">
    <property type="term" value="F:phosphoribosylaminoimidazole carboxylase activity"/>
    <property type="evidence" value="ECO:0007669"/>
    <property type="project" value="InterPro"/>
</dbReference>
<dbReference type="NCBIfam" id="TIGR01161">
    <property type="entry name" value="purK"/>
    <property type="match status" value="1"/>
</dbReference>
<comment type="function">
    <text evidence="4">Catalyzes the ATP-dependent conversion of 5-aminoimidazole ribonucleotide (AIR) and HCO(3)(-) to N5-carboxyaminoimidazole ribonucleotide (N5-CAIR).</text>
</comment>
<evidence type="ECO:0000313" key="7">
    <source>
        <dbReference type="EMBL" id="AHE96527.1"/>
    </source>
</evidence>
<comment type="similarity">
    <text evidence="4 5">Belongs to the PurK/PurT family.</text>
</comment>
<dbReference type="InterPro" id="IPR016185">
    <property type="entry name" value="PreATP-grasp_dom_sf"/>
</dbReference>
<dbReference type="InterPro" id="IPR003135">
    <property type="entry name" value="ATP-grasp_carboxylate-amine"/>
</dbReference>
<dbReference type="EC" id="6.3.4.18" evidence="4 5"/>
<gene>
    <name evidence="4 5" type="primary">purK</name>
    <name evidence="7" type="ORF">THERU_07400</name>
</gene>
<dbReference type="RefSeq" id="WP_025306600.1">
    <property type="nucleotide sequence ID" value="NZ_CP007028.1"/>
</dbReference>
<feature type="binding site" evidence="4">
    <location>
        <position position="92"/>
    </location>
    <ligand>
        <name>ATP</name>
        <dbReference type="ChEBI" id="CHEBI:30616"/>
    </ligand>
</feature>
<dbReference type="STRING" id="75906.THERU_07400"/>
<evidence type="ECO:0000259" key="6">
    <source>
        <dbReference type="PROSITE" id="PS50975"/>
    </source>
</evidence>
<proteinExistence type="inferred from homology"/>
<evidence type="ECO:0000256" key="2">
    <source>
        <dbReference type="ARBA" id="ARBA00022755"/>
    </source>
</evidence>
<dbReference type="GO" id="GO:0034028">
    <property type="term" value="F:5-(carboxyamino)imidazole ribonucleotide synthase activity"/>
    <property type="evidence" value="ECO:0007669"/>
    <property type="project" value="UniProtKB-UniRule"/>
</dbReference>
<keyword evidence="1 4" id="KW-0547">Nucleotide-binding</keyword>
<evidence type="ECO:0000256" key="3">
    <source>
        <dbReference type="ARBA" id="ARBA00022840"/>
    </source>
</evidence>
<keyword evidence="8" id="KW-1185">Reference proteome</keyword>
<comment type="pathway">
    <text evidence="4 5">Purine metabolism; IMP biosynthesis via de novo pathway; 5-amino-1-(5-phospho-D-ribosyl)imidazole-4-carboxylate from 5-amino-1-(5-phospho-D-ribosyl)imidazole (N5-CAIR route): step 1/2.</text>
</comment>
<name>W0DGZ6_9AQUI</name>
<dbReference type="InterPro" id="IPR011761">
    <property type="entry name" value="ATP-grasp"/>
</dbReference>
<organism evidence="8">
    <name type="scientific">Thermocrinis ruber</name>
    <dbReference type="NCBI Taxonomy" id="75906"/>
    <lineage>
        <taxon>Bacteria</taxon>
        <taxon>Pseudomonadati</taxon>
        <taxon>Aquificota</taxon>
        <taxon>Aquificia</taxon>
        <taxon>Aquificales</taxon>
        <taxon>Aquificaceae</taxon>
        <taxon>Thermocrinis</taxon>
    </lineage>
</organism>
<dbReference type="NCBIfam" id="NF004679">
    <property type="entry name" value="PRK06019.1-5"/>
    <property type="match status" value="1"/>
</dbReference>
<dbReference type="Pfam" id="PF17769">
    <property type="entry name" value="PurK_C"/>
    <property type="match status" value="1"/>
</dbReference>
<feature type="binding site" evidence="4">
    <location>
        <begin position="167"/>
        <end position="170"/>
    </location>
    <ligand>
        <name>ATP</name>
        <dbReference type="ChEBI" id="CHEBI:30616"/>
    </ligand>
</feature>
<dbReference type="KEGG" id="trd:THERU_07400"/>
<dbReference type="GO" id="GO:0005524">
    <property type="term" value="F:ATP binding"/>
    <property type="evidence" value="ECO:0007669"/>
    <property type="project" value="UniProtKB-UniRule"/>
</dbReference>
<dbReference type="InterPro" id="IPR013815">
    <property type="entry name" value="ATP_grasp_subdomain_1"/>
</dbReference>
<feature type="domain" description="ATP-grasp" evidence="6">
    <location>
        <begin position="96"/>
        <end position="278"/>
    </location>
</feature>
<dbReference type="PANTHER" id="PTHR11609:SF5">
    <property type="entry name" value="PHOSPHORIBOSYLAMINOIMIDAZOLE CARBOXYLASE"/>
    <property type="match status" value="1"/>
</dbReference>
<dbReference type="Gene3D" id="3.40.50.20">
    <property type="match status" value="1"/>
</dbReference>
<dbReference type="Pfam" id="PF22660">
    <property type="entry name" value="RS_preATP-grasp-like"/>
    <property type="match status" value="1"/>
</dbReference>
<dbReference type="InterPro" id="IPR040686">
    <property type="entry name" value="PurK_C"/>
</dbReference>
<dbReference type="InterPro" id="IPR005875">
    <property type="entry name" value="PurK"/>
</dbReference>
<dbReference type="SUPFAM" id="SSF56059">
    <property type="entry name" value="Glutathione synthetase ATP-binding domain-like"/>
    <property type="match status" value="1"/>
</dbReference>
<keyword evidence="3 4" id="KW-0067">ATP-binding</keyword>
<feature type="binding site" evidence="4">
    <location>
        <position position="175"/>
    </location>
    <ligand>
        <name>ATP</name>
        <dbReference type="ChEBI" id="CHEBI:30616"/>
    </ligand>
</feature>
<dbReference type="HAMAP" id="MF_01928">
    <property type="entry name" value="PurK"/>
    <property type="match status" value="1"/>
</dbReference>
<comment type="subunit">
    <text evidence="4 5">Homodimer.</text>
</comment>